<dbReference type="Proteomes" id="UP001602370">
    <property type="component" value="Unassembled WGS sequence"/>
</dbReference>
<name>A0ABW6XYD1_9ACTN</name>
<evidence type="ECO:0000313" key="2">
    <source>
        <dbReference type="EMBL" id="MFF5922531.1"/>
    </source>
</evidence>
<dbReference type="EMBL" id="JBIBDZ010000010">
    <property type="protein sequence ID" value="MFF5922531.1"/>
    <property type="molecule type" value="Genomic_DNA"/>
</dbReference>
<accession>A0ABW6XYD1</accession>
<dbReference type="InterPro" id="IPR039422">
    <property type="entry name" value="MarR/SlyA-like"/>
</dbReference>
<dbReference type="InterPro" id="IPR036390">
    <property type="entry name" value="WH_DNA-bd_sf"/>
</dbReference>
<protein>
    <submittedName>
        <fullName evidence="2">MarR family winged helix-turn-helix transcriptional regulator</fullName>
    </submittedName>
</protein>
<dbReference type="SUPFAM" id="SSF46785">
    <property type="entry name" value="Winged helix' DNA-binding domain"/>
    <property type="match status" value="1"/>
</dbReference>
<feature type="domain" description="HTH marR-type" evidence="1">
    <location>
        <begin position="1"/>
        <end position="136"/>
    </location>
</feature>
<dbReference type="Pfam" id="PF12802">
    <property type="entry name" value="MarR_2"/>
    <property type="match status" value="1"/>
</dbReference>
<dbReference type="SMART" id="SM00347">
    <property type="entry name" value="HTH_MARR"/>
    <property type="match status" value="1"/>
</dbReference>
<dbReference type="RefSeq" id="WP_030315050.1">
    <property type="nucleotide sequence ID" value="NZ_JBIBDZ010000010.1"/>
</dbReference>
<proteinExistence type="predicted"/>
<evidence type="ECO:0000259" key="1">
    <source>
        <dbReference type="PROSITE" id="PS50995"/>
    </source>
</evidence>
<organism evidence="2 3">
    <name type="scientific">Streptomyces flavochromogenes</name>
    <dbReference type="NCBI Taxonomy" id="68199"/>
    <lineage>
        <taxon>Bacteria</taxon>
        <taxon>Bacillati</taxon>
        <taxon>Actinomycetota</taxon>
        <taxon>Actinomycetes</taxon>
        <taxon>Kitasatosporales</taxon>
        <taxon>Streptomycetaceae</taxon>
        <taxon>Streptomyces</taxon>
    </lineage>
</organism>
<sequence>MSTERDGSALGHELSLWVVLYHEQLAARLHVNATEHKVLGIIARAPGTTPGRLVGETGLSNAAITKIIDRLAALGYVERARDPGDRRRFTLTATAAHRRALGAAMAPMTAGMAEVVEGLDESELAAVGRWLAGTVAVMRESALALAEENRSREPNETA</sequence>
<dbReference type="Gene3D" id="1.10.10.10">
    <property type="entry name" value="Winged helix-like DNA-binding domain superfamily/Winged helix DNA-binding domain"/>
    <property type="match status" value="1"/>
</dbReference>
<keyword evidence="3" id="KW-1185">Reference proteome</keyword>
<reference evidence="2 3" key="1">
    <citation type="submission" date="2024-10" db="EMBL/GenBank/DDBJ databases">
        <title>The Natural Products Discovery Center: Release of the First 8490 Sequenced Strains for Exploring Actinobacteria Biosynthetic Diversity.</title>
        <authorList>
            <person name="Kalkreuter E."/>
            <person name="Kautsar S.A."/>
            <person name="Yang D."/>
            <person name="Bader C.D."/>
            <person name="Teijaro C.N."/>
            <person name="Fluegel L."/>
            <person name="Davis C.M."/>
            <person name="Simpson J.R."/>
            <person name="Lauterbach L."/>
            <person name="Steele A.D."/>
            <person name="Gui C."/>
            <person name="Meng S."/>
            <person name="Li G."/>
            <person name="Viehrig K."/>
            <person name="Ye F."/>
            <person name="Su P."/>
            <person name="Kiefer A.F."/>
            <person name="Nichols A."/>
            <person name="Cepeda A.J."/>
            <person name="Yan W."/>
            <person name="Fan B."/>
            <person name="Jiang Y."/>
            <person name="Adhikari A."/>
            <person name="Zheng C.-J."/>
            <person name="Schuster L."/>
            <person name="Cowan T.M."/>
            <person name="Smanski M.J."/>
            <person name="Chevrette M.G."/>
            <person name="De Carvalho L.P.S."/>
            <person name="Shen B."/>
        </authorList>
    </citation>
    <scope>NUCLEOTIDE SEQUENCE [LARGE SCALE GENOMIC DNA]</scope>
    <source>
        <strain evidence="2 3">NPDC012605</strain>
    </source>
</reference>
<gene>
    <name evidence="2" type="ORF">ACFY8C_29975</name>
</gene>
<evidence type="ECO:0000313" key="3">
    <source>
        <dbReference type="Proteomes" id="UP001602370"/>
    </source>
</evidence>
<dbReference type="PANTHER" id="PTHR33164:SF106">
    <property type="entry name" value="TRANSCRIPTIONAL REGULATORY PROTEIN"/>
    <property type="match status" value="1"/>
</dbReference>
<dbReference type="PANTHER" id="PTHR33164">
    <property type="entry name" value="TRANSCRIPTIONAL REGULATOR, MARR FAMILY"/>
    <property type="match status" value="1"/>
</dbReference>
<dbReference type="PROSITE" id="PS50995">
    <property type="entry name" value="HTH_MARR_2"/>
    <property type="match status" value="1"/>
</dbReference>
<comment type="caution">
    <text evidence="2">The sequence shown here is derived from an EMBL/GenBank/DDBJ whole genome shotgun (WGS) entry which is preliminary data.</text>
</comment>
<dbReference type="InterPro" id="IPR036388">
    <property type="entry name" value="WH-like_DNA-bd_sf"/>
</dbReference>
<dbReference type="InterPro" id="IPR000835">
    <property type="entry name" value="HTH_MarR-typ"/>
</dbReference>